<evidence type="ECO:0000313" key="1">
    <source>
        <dbReference type="EMBL" id="PAN11129.1"/>
    </source>
</evidence>
<dbReference type="AlphaFoldDB" id="A0A2S3GY03"/>
<dbReference type="EMBL" id="CM008047">
    <property type="protein sequence ID" value="PAN11129.1"/>
    <property type="molecule type" value="Genomic_DNA"/>
</dbReference>
<gene>
    <name evidence="1" type="ORF">PAHAL_2G131400</name>
</gene>
<proteinExistence type="predicted"/>
<organism evidence="1">
    <name type="scientific">Panicum hallii</name>
    <dbReference type="NCBI Taxonomy" id="206008"/>
    <lineage>
        <taxon>Eukaryota</taxon>
        <taxon>Viridiplantae</taxon>
        <taxon>Streptophyta</taxon>
        <taxon>Embryophyta</taxon>
        <taxon>Tracheophyta</taxon>
        <taxon>Spermatophyta</taxon>
        <taxon>Magnoliopsida</taxon>
        <taxon>Liliopsida</taxon>
        <taxon>Poales</taxon>
        <taxon>Poaceae</taxon>
        <taxon>PACMAD clade</taxon>
        <taxon>Panicoideae</taxon>
        <taxon>Panicodae</taxon>
        <taxon>Paniceae</taxon>
        <taxon>Panicinae</taxon>
        <taxon>Panicum</taxon>
        <taxon>Panicum sect. Panicum</taxon>
    </lineage>
</organism>
<protein>
    <submittedName>
        <fullName evidence="1">Uncharacterized protein</fullName>
    </submittedName>
</protein>
<dbReference type="Proteomes" id="UP000243499">
    <property type="component" value="Chromosome 2"/>
</dbReference>
<reference evidence="1" key="1">
    <citation type="submission" date="2018-04" db="EMBL/GenBank/DDBJ databases">
        <title>WGS assembly of Panicum hallii.</title>
        <authorList>
            <person name="Lovell J."/>
            <person name="Jenkins J."/>
            <person name="Lowry D."/>
            <person name="Mamidi S."/>
            <person name="Sreedasyam A."/>
            <person name="Weng X."/>
            <person name="Barry K."/>
            <person name="Bonette J."/>
            <person name="Campitelli B."/>
            <person name="Daum C."/>
            <person name="Gordon S."/>
            <person name="Gould B."/>
            <person name="Lipzen A."/>
            <person name="Macqueen A."/>
            <person name="Palacio-Mejia J."/>
            <person name="Plott C."/>
            <person name="Shakirov E."/>
            <person name="Shu S."/>
            <person name="Yoshinaga Y."/>
            <person name="Zane M."/>
            <person name="Rokhsar D."/>
            <person name="Grimwood J."/>
            <person name="Schmutz J."/>
            <person name="Juenger T."/>
        </authorList>
    </citation>
    <scope>NUCLEOTIDE SEQUENCE [LARGE SCALE GENOMIC DNA]</scope>
    <source>
        <strain evidence="1">FIL2</strain>
    </source>
</reference>
<name>A0A2S3GY03_9POAL</name>
<dbReference type="Gramene" id="PAN11129">
    <property type="protein sequence ID" value="PAN11129"/>
    <property type="gene ID" value="PAHAL_2G131400"/>
</dbReference>
<sequence length="87" mass="9607">MDRGGFGRGRRRGPERLELAVAAPAGALHVQPLQRRGPARALKPHITVLSVEVHHAIAASNLFWTLVERIIRCLIFSTQLPTPLELV</sequence>
<accession>A0A2S3GY03</accession>